<protein>
    <submittedName>
        <fullName evidence="8">Uncharacterized protein</fullName>
    </submittedName>
</protein>
<dbReference type="STRING" id="35525.A0A0P5XSS8"/>
<evidence type="ECO:0000313" key="9">
    <source>
        <dbReference type="Proteomes" id="UP000076858"/>
    </source>
</evidence>
<dbReference type="Gene3D" id="1.10.540.10">
    <property type="entry name" value="Acyl-CoA dehydrogenase/oxidase, N-terminal domain"/>
    <property type="match status" value="1"/>
</dbReference>
<dbReference type="Pfam" id="PF00441">
    <property type="entry name" value="Acyl-CoA_dh_1"/>
    <property type="match status" value="1"/>
</dbReference>
<dbReference type="OrthoDB" id="10262177at2759"/>
<comment type="catalytic activity">
    <reaction evidence="6">
        <text>(2S)-2-methylbutanoyl-CoA + oxidized [electron-transfer flavoprotein] + H(+) = (2E)-2-methylbut-2-enoyl-CoA + reduced [electron-transfer flavoprotein]</text>
        <dbReference type="Rhea" id="RHEA:48256"/>
        <dbReference type="Rhea" id="RHEA-COMP:10685"/>
        <dbReference type="Rhea" id="RHEA-COMP:10686"/>
        <dbReference type="ChEBI" id="CHEBI:15378"/>
        <dbReference type="ChEBI" id="CHEBI:57337"/>
        <dbReference type="ChEBI" id="CHEBI:57692"/>
        <dbReference type="ChEBI" id="CHEBI:58307"/>
        <dbReference type="ChEBI" id="CHEBI:88166"/>
    </reaction>
    <physiologicalReaction direction="left-to-right" evidence="6">
        <dbReference type="Rhea" id="RHEA:48257"/>
    </physiologicalReaction>
</comment>
<dbReference type="InterPro" id="IPR037069">
    <property type="entry name" value="AcylCoA_DH/ox_N_sf"/>
</dbReference>
<dbReference type="InterPro" id="IPR036250">
    <property type="entry name" value="AcylCo_DH-like_C"/>
</dbReference>
<dbReference type="Proteomes" id="UP000076858">
    <property type="component" value="Unassembled WGS sequence"/>
</dbReference>
<evidence type="ECO:0000256" key="6">
    <source>
        <dbReference type="ARBA" id="ARBA00049552"/>
    </source>
</evidence>
<dbReference type="Pfam" id="PF02770">
    <property type="entry name" value="Acyl-CoA_dh_M"/>
    <property type="match status" value="1"/>
</dbReference>
<reference evidence="8 9" key="1">
    <citation type="submission" date="2016-03" db="EMBL/GenBank/DDBJ databases">
        <title>EvidentialGene: Evidence-directed Construction of Genes on Genomes.</title>
        <authorList>
            <person name="Gilbert D.G."/>
            <person name="Choi J.-H."/>
            <person name="Mockaitis K."/>
            <person name="Colbourne J."/>
            <person name="Pfrender M."/>
        </authorList>
    </citation>
    <scope>NUCLEOTIDE SEQUENCE [LARGE SCALE GENOMIC DNA]</scope>
    <source>
        <strain evidence="8 9">Xinb3</strain>
        <tissue evidence="8">Complete organism</tissue>
    </source>
</reference>
<dbReference type="Gene3D" id="2.40.110.10">
    <property type="entry name" value="Butyryl-CoA Dehydrogenase, subunit A, domain 2"/>
    <property type="match status" value="1"/>
</dbReference>
<evidence type="ECO:0000256" key="5">
    <source>
        <dbReference type="ARBA" id="ARBA00023002"/>
    </source>
</evidence>
<comment type="caution">
    <text evidence="8">The sequence shown here is derived from an EMBL/GenBank/DDBJ whole genome shotgun (WGS) entry which is preliminary data.</text>
</comment>
<evidence type="ECO:0000256" key="1">
    <source>
        <dbReference type="ARBA" id="ARBA00001974"/>
    </source>
</evidence>
<dbReference type="GO" id="GO:0033539">
    <property type="term" value="P:fatty acid beta-oxidation using acyl-CoA dehydrogenase"/>
    <property type="evidence" value="ECO:0007669"/>
    <property type="project" value="TreeGrafter"/>
</dbReference>
<organism evidence="8 9">
    <name type="scientific">Daphnia magna</name>
    <dbReference type="NCBI Taxonomy" id="35525"/>
    <lineage>
        <taxon>Eukaryota</taxon>
        <taxon>Metazoa</taxon>
        <taxon>Ecdysozoa</taxon>
        <taxon>Arthropoda</taxon>
        <taxon>Crustacea</taxon>
        <taxon>Branchiopoda</taxon>
        <taxon>Diplostraca</taxon>
        <taxon>Cladocera</taxon>
        <taxon>Anomopoda</taxon>
        <taxon>Daphniidae</taxon>
        <taxon>Daphnia</taxon>
    </lineage>
</organism>
<dbReference type="GO" id="GO:0004466">
    <property type="term" value="F:long-chain fatty acyl-CoA dehydrogenase activity"/>
    <property type="evidence" value="ECO:0007669"/>
    <property type="project" value="TreeGrafter"/>
</dbReference>
<dbReference type="InterPro" id="IPR046373">
    <property type="entry name" value="Acyl-CoA_Oxase/DH_mid-dom_sf"/>
</dbReference>
<dbReference type="SUPFAM" id="SSF56645">
    <property type="entry name" value="Acyl-CoA dehydrogenase NM domain-like"/>
    <property type="match status" value="1"/>
</dbReference>
<dbReference type="GO" id="GO:0019254">
    <property type="term" value="P:carnitine metabolic process, CoA-linked"/>
    <property type="evidence" value="ECO:0007669"/>
    <property type="project" value="TreeGrafter"/>
</dbReference>
<proteinExistence type="inferred from homology"/>
<dbReference type="Pfam" id="PF02771">
    <property type="entry name" value="Acyl-CoA_dh_N"/>
    <property type="match status" value="1"/>
</dbReference>
<sequence length="450" mass="49387">MFSVAKNTFCLKKILAGNSFSRVSTLLSTSGCDNVSTNASLHSGSNDSSNVYRQPTAKMGKMTDIGSRSLFGPEQDGFRETVRKFFQKEIIPHNKIWQERGYPDKEIWEKAGACGMLGITIPVEHGGIGGSFADTSIVIEETGYANTSGPGYFLHSDIIMPYFSKYGNDEQRKKYIPDMTAGKIVSAIAMTEPDAGSDLQGIKTFARKDGSDYILNGSKMFITNGWLADVFVVVAVTNKEAKSAAHGISLFIVDADTPGFKKGWLMKKIGNAASDTAGLFFEDVRLPASAILGEENKGFYYLMNELPQERLAIGIHALAQAEFMFEETKQYVMQRKAYGKTLSSLQTVQHKLAEMKMDICVVRSFIDQCIVLHDENQLDAQMACMAKICASDLDNKVANQCLQLHGGAGYLSDTPVARTYLDARVQSIYGGSNEVLKDLIARQILAPARK</sequence>
<evidence type="ECO:0000256" key="3">
    <source>
        <dbReference type="ARBA" id="ARBA00022630"/>
    </source>
</evidence>
<dbReference type="InterPro" id="IPR050741">
    <property type="entry name" value="Acyl-CoA_dehydrogenase"/>
</dbReference>
<dbReference type="InterPro" id="IPR006091">
    <property type="entry name" value="Acyl-CoA_Oxase/DH_mid-dom"/>
</dbReference>
<evidence type="ECO:0000313" key="8">
    <source>
        <dbReference type="EMBL" id="KZS16430.1"/>
    </source>
</evidence>
<dbReference type="PANTHER" id="PTHR48083">
    <property type="entry name" value="MEDIUM-CHAIN SPECIFIC ACYL-COA DEHYDROGENASE, MITOCHONDRIAL-RELATED"/>
    <property type="match status" value="1"/>
</dbReference>
<evidence type="ECO:0000256" key="2">
    <source>
        <dbReference type="ARBA" id="ARBA00009347"/>
    </source>
</evidence>
<dbReference type="FunFam" id="1.20.140.10:FF:000001">
    <property type="entry name" value="Acyl-CoA dehydrogenase"/>
    <property type="match status" value="1"/>
</dbReference>
<dbReference type="InterPro" id="IPR013786">
    <property type="entry name" value="AcylCoA_DH/ox_N"/>
</dbReference>
<dbReference type="EMBL" id="LRGB01000715">
    <property type="protein sequence ID" value="KZS16430.1"/>
    <property type="molecule type" value="Genomic_DNA"/>
</dbReference>
<keyword evidence="3 7" id="KW-0285">Flavoprotein</keyword>
<evidence type="ECO:0000256" key="4">
    <source>
        <dbReference type="ARBA" id="ARBA00022827"/>
    </source>
</evidence>
<dbReference type="AlphaFoldDB" id="A0A0P5XSS8"/>
<dbReference type="FunFam" id="1.10.540.10:FF:000026">
    <property type="entry name" value="Acyl-CoA dehydrogenase medium chain"/>
    <property type="match status" value="1"/>
</dbReference>
<keyword evidence="5 7" id="KW-0560">Oxidoreductase</keyword>
<dbReference type="PROSITE" id="PS00073">
    <property type="entry name" value="ACYL_COA_DH_2"/>
    <property type="match status" value="1"/>
</dbReference>
<dbReference type="PROSITE" id="PS00072">
    <property type="entry name" value="ACYL_COA_DH_1"/>
    <property type="match status" value="1"/>
</dbReference>
<dbReference type="InterPro" id="IPR009100">
    <property type="entry name" value="AcylCoA_DH/oxidase_NM_dom_sf"/>
</dbReference>
<dbReference type="GO" id="GO:0005739">
    <property type="term" value="C:mitochondrion"/>
    <property type="evidence" value="ECO:0007669"/>
    <property type="project" value="TreeGrafter"/>
</dbReference>
<dbReference type="GO" id="GO:0050660">
    <property type="term" value="F:flavin adenine dinucleotide binding"/>
    <property type="evidence" value="ECO:0007669"/>
    <property type="project" value="InterPro"/>
</dbReference>
<accession>A0A0P5XSS8</accession>
<dbReference type="FunFam" id="2.40.110.10:FF:000002">
    <property type="entry name" value="Acyl-CoA dehydrogenase fadE12"/>
    <property type="match status" value="1"/>
</dbReference>
<keyword evidence="9" id="KW-1185">Reference proteome</keyword>
<dbReference type="InterPro" id="IPR009075">
    <property type="entry name" value="AcylCo_DH/oxidase_C"/>
</dbReference>
<comment type="similarity">
    <text evidence="2 7">Belongs to the acyl-CoA dehydrogenase family.</text>
</comment>
<evidence type="ECO:0000256" key="7">
    <source>
        <dbReference type="RuleBase" id="RU362125"/>
    </source>
</evidence>
<dbReference type="InterPro" id="IPR006089">
    <property type="entry name" value="Acyl-CoA_DH_CS"/>
</dbReference>
<dbReference type="PANTHER" id="PTHR48083:SF20">
    <property type="entry name" value="LONG-CHAIN SPECIFIC ACYL-COA DEHYDROGENASE, MITOCHONDRIAL"/>
    <property type="match status" value="1"/>
</dbReference>
<dbReference type="SUPFAM" id="SSF47203">
    <property type="entry name" value="Acyl-CoA dehydrogenase C-terminal domain-like"/>
    <property type="match status" value="1"/>
</dbReference>
<gene>
    <name evidence="8" type="ORF">APZ42_017798</name>
</gene>
<name>A0A0P5XSS8_9CRUS</name>
<comment type="cofactor">
    <cofactor evidence="1 7">
        <name>FAD</name>
        <dbReference type="ChEBI" id="CHEBI:57692"/>
    </cofactor>
</comment>
<keyword evidence="4 7" id="KW-0274">FAD</keyword>
<dbReference type="Gene3D" id="1.20.140.10">
    <property type="entry name" value="Butyryl-CoA Dehydrogenase, subunit A, domain 3"/>
    <property type="match status" value="1"/>
</dbReference>
<dbReference type="GO" id="GO:0042758">
    <property type="term" value="P:long-chain fatty acid catabolic process"/>
    <property type="evidence" value="ECO:0007669"/>
    <property type="project" value="TreeGrafter"/>
</dbReference>